<dbReference type="PANTHER" id="PTHR43806">
    <property type="entry name" value="PEPTIDASE S8"/>
    <property type="match status" value="1"/>
</dbReference>
<dbReference type="PANTHER" id="PTHR43806:SF65">
    <property type="entry name" value="SERINE PROTEASE APRX"/>
    <property type="match status" value="1"/>
</dbReference>
<evidence type="ECO:0000256" key="1">
    <source>
        <dbReference type="ARBA" id="ARBA00011073"/>
    </source>
</evidence>
<name>A0ABQ3Y1G8_9ACTN</name>
<feature type="domain" description="Peptidase S8/S53" evidence="7">
    <location>
        <begin position="220"/>
        <end position="483"/>
    </location>
</feature>
<evidence type="ECO:0000313" key="9">
    <source>
        <dbReference type="Proteomes" id="UP000609879"/>
    </source>
</evidence>
<dbReference type="InterPro" id="IPR023828">
    <property type="entry name" value="Peptidase_S8_Ser-AS"/>
</dbReference>
<keyword evidence="6" id="KW-0732">Signal</keyword>
<evidence type="ECO:0000259" key="7">
    <source>
        <dbReference type="Pfam" id="PF00082"/>
    </source>
</evidence>
<dbReference type="InterPro" id="IPR036852">
    <property type="entry name" value="Peptidase_S8/S53_dom_sf"/>
</dbReference>
<feature type="chain" id="PRO_5046182536" evidence="6">
    <location>
        <begin position="22"/>
        <end position="1168"/>
    </location>
</feature>
<dbReference type="Pfam" id="PF00082">
    <property type="entry name" value="Peptidase_S8"/>
    <property type="match status" value="1"/>
</dbReference>
<comment type="caution">
    <text evidence="8">The sequence shown here is derived from an EMBL/GenBank/DDBJ whole genome shotgun (WGS) entry which is preliminary data.</text>
</comment>
<evidence type="ECO:0000256" key="6">
    <source>
        <dbReference type="SAM" id="SignalP"/>
    </source>
</evidence>
<feature type="active site" description="Charge relay system" evidence="5">
    <location>
        <position position="436"/>
    </location>
</feature>
<comment type="similarity">
    <text evidence="1 5">Belongs to the peptidase S8 family.</text>
</comment>
<keyword evidence="4 5" id="KW-0720">Serine protease</keyword>
<dbReference type="PROSITE" id="PS00138">
    <property type="entry name" value="SUBTILASE_SER"/>
    <property type="match status" value="1"/>
</dbReference>
<dbReference type="Gene3D" id="3.40.50.200">
    <property type="entry name" value="Peptidase S8/S53 domain"/>
    <property type="match status" value="1"/>
</dbReference>
<feature type="active site" description="Charge relay system" evidence="5">
    <location>
        <position position="261"/>
    </location>
</feature>
<dbReference type="InterPro" id="IPR015500">
    <property type="entry name" value="Peptidase_S8_subtilisin-rel"/>
</dbReference>
<reference evidence="8 9" key="1">
    <citation type="submission" date="2021-01" db="EMBL/GenBank/DDBJ databases">
        <title>Whole genome shotgun sequence of Actinoplanes deccanensis NBRC 13994.</title>
        <authorList>
            <person name="Komaki H."/>
            <person name="Tamura T."/>
        </authorList>
    </citation>
    <scope>NUCLEOTIDE SEQUENCE [LARGE SCALE GENOMIC DNA]</scope>
    <source>
        <strain evidence="8 9">NBRC 13994</strain>
    </source>
</reference>
<dbReference type="Proteomes" id="UP000609879">
    <property type="component" value="Unassembled WGS sequence"/>
</dbReference>
<accession>A0ABQ3Y1G8</accession>
<feature type="signal peptide" evidence="6">
    <location>
        <begin position="1"/>
        <end position="21"/>
    </location>
</feature>
<sequence>MPASKRLTGALVGVLIGAGGAAGLPPGPAAAAAAPAAPVPAAAPPAVAQTITLVTGDVVELAPAGDDRVAATVRPGPGRERVRFSTVETEQGVRVLPSDALPLLREGRLDAELFDVQHLIEQGYGDAARGTLPLIVQGAQAGARTLGGDGTALPSLGAVAVKAGKQDLAAFWRTQVTAATGARTATTATHIWLDGKVKPVLDRSTAQIGAPTAWAAGLDGKGVTVAVLDTGADASHPDLAGKIDEARDFSGSADTGDHFGHGTHVAATVAGTGAGSNGTRKGVAPGARLLIGKVLDDSGSGYESGIIAGMEWATGQGARIVNLSLGGEATDGTDPMSAAVNELSASTGALFVVAAGNEGASYKVGTPGAATGALTVGAVDRDDRIAGFSSRGPRVGDEGLKPEITAPGVDIVAARAAGTTMGTPVDELYTSASGTSMATPHVAGAAAIVAQQHPDWSGEQIKQALVSTARTTPDTPVFAQGAGRVDLTRATTQKVAGTGVADFGLHQLGEKPVTRTVTYTNAGSAPVTLTLTDDLAAITPSASTVTVPAGGKADVVLTYDLTNPGQIGGWLTATAPGGVLVTTALAGTLDREHHKVTVKAVDRSGKPAAVSAMLMFGDDPRFDVLDAIFAGQTRTYEVAEGDYLLDATIADGYPLDEQDTLITNPELRVDRDLEITLDARTAKPVKIETPRPAEQQTVFSYYVHRVTGSGRGIINGFMNFSSVQAVNVTPTAKLRKGSYEFSSRWQLVAPIVRSSLPGVDLNLTASSPVWSGTRRFDLVAGLDGDVRGKAVVLETDNYYDAALQAAEAGAAVALVVFPGTMSAWGSWQPDGERMPIVNAVVPNDDGQRLLAEARKRHGSISLTLTPDSPYLYDVFQVSKDRVPSQIVHRVTAANSQRITTRYQDNGGFDWVREQRFGWRPAQEYSWNDAQRAVRTPSVREEWVSTGDTVWQHQVHHEYPFNSIGASLDGGFQDDPTSYRKAGTSAETWAAPVLRPAGSGAREGNVLRLRIADFVDADGHYQVDQAGQAATLTRNGTSLGDFPNAWRDVAVPAGDAAYTLTVTTKRGGEEWLYGTSTSTEWTFRSAKDGALPLLQPLYDVPVTLNGIATGPLRVSVPGAKQVKVEYSADDGGTWRAWVPGRGAVSLRVTASDRAGNTVRQTVIRAYGRP</sequence>
<dbReference type="SUPFAM" id="SSF52743">
    <property type="entry name" value="Subtilisin-like"/>
    <property type="match status" value="1"/>
</dbReference>
<protein>
    <submittedName>
        <fullName evidence="8">Peptidase</fullName>
    </submittedName>
</protein>
<evidence type="ECO:0000256" key="3">
    <source>
        <dbReference type="ARBA" id="ARBA00022801"/>
    </source>
</evidence>
<organism evidence="8 9">
    <name type="scientific">Paractinoplanes deccanensis</name>
    <dbReference type="NCBI Taxonomy" id="113561"/>
    <lineage>
        <taxon>Bacteria</taxon>
        <taxon>Bacillati</taxon>
        <taxon>Actinomycetota</taxon>
        <taxon>Actinomycetes</taxon>
        <taxon>Micromonosporales</taxon>
        <taxon>Micromonosporaceae</taxon>
        <taxon>Paractinoplanes</taxon>
    </lineage>
</organism>
<evidence type="ECO:0000256" key="5">
    <source>
        <dbReference type="PROSITE-ProRule" id="PRU01240"/>
    </source>
</evidence>
<keyword evidence="2 5" id="KW-0645">Protease</keyword>
<dbReference type="InterPro" id="IPR050131">
    <property type="entry name" value="Peptidase_S8_subtilisin-like"/>
</dbReference>
<dbReference type="PROSITE" id="PS51892">
    <property type="entry name" value="SUBTILASE"/>
    <property type="match status" value="1"/>
</dbReference>
<dbReference type="RefSeq" id="WP_239168708.1">
    <property type="nucleotide sequence ID" value="NZ_BAAABO010000027.1"/>
</dbReference>
<dbReference type="Gene3D" id="2.60.40.10">
    <property type="entry name" value="Immunoglobulins"/>
    <property type="match status" value="1"/>
</dbReference>
<dbReference type="CDD" id="cd07487">
    <property type="entry name" value="Peptidases_S8_1"/>
    <property type="match status" value="1"/>
</dbReference>
<evidence type="ECO:0000256" key="2">
    <source>
        <dbReference type="ARBA" id="ARBA00022670"/>
    </source>
</evidence>
<proteinExistence type="inferred from homology"/>
<dbReference type="InterPro" id="IPR000209">
    <property type="entry name" value="Peptidase_S8/S53_dom"/>
</dbReference>
<keyword evidence="9" id="KW-1185">Reference proteome</keyword>
<dbReference type="PRINTS" id="PR00723">
    <property type="entry name" value="SUBTILISIN"/>
</dbReference>
<dbReference type="EMBL" id="BOMI01000038">
    <property type="protein sequence ID" value="GID73803.1"/>
    <property type="molecule type" value="Genomic_DNA"/>
</dbReference>
<gene>
    <name evidence="8" type="ORF">Ade02nite_24440</name>
</gene>
<feature type="active site" description="Charge relay system" evidence="5">
    <location>
        <position position="229"/>
    </location>
</feature>
<keyword evidence="3 5" id="KW-0378">Hydrolase</keyword>
<evidence type="ECO:0000313" key="8">
    <source>
        <dbReference type="EMBL" id="GID73803.1"/>
    </source>
</evidence>
<evidence type="ECO:0000256" key="4">
    <source>
        <dbReference type="ARBA" id="ARBA00022825"/>
    </source>
</evidence>
<dbReference type="InterPro" id="IPR013783">
    <property type="entry name" value="Ig-like_fold"/>
</dbReference>